<accession>A0AA96DY43</accession>
<dbReference type="Pfam" id="PF20075">
    <property type="entry name" value="DUF6471"/>
    <property type="match status" value="1"/>
</dbReference>
<dbReference type="AlphaFoldDB" id="A0AA96DY43"/>
<sequence>MPEENWNEQAKGILKAHLARKNIKYHDLAKKLNAIGIEENQNTIATKISRGTFSFSFFIQCMFVLGINTIDLNIGEK</sequence>
<organism evidence="2">
    <name type="scientific">Arcobacter sp. AZ-2023</name>
    <dbReference type="NCBI Taxonomy" id="3074453"/>
    <lineage>
        <taxon>Bacteria</taxon>
        <taxon>Pseudomonadati</taxon>
        <taxon>Campylobacterota</taxon>
        <taxon>Epsilonproteobacteria</taxon>
        <taxon>Campylobacterales</taxon>
        <taxon>Arcobacteraceae</taxon>
        <taxon>Arcobacter</taxon>
    </lineage>
</organism>
<gene>
    <name evidence="2" type="ORF">RMQ66_00045</name>
</gene>
<protein>
    <submittedName>
        <fullName evidence="2">DUF6471 domain-containing protein</fullName>
    </submittedName>
</protein>
<evidence type="ECO:0000259" key="1">
    <source>
        <dbReference type="Pfam" id="PF20075"/>
    </source>
</evidence>
<dbReference type="EMBL" id="CP134842">
    <property type="protein sequence ID" value="WNL36200.1"/>
    <property type="molecule type" value="Genomic_DNA"/>
</dbReference>
<reference evidence="2" key="1">
    <citation type="submission" date="2023-09" db="EMBL/GenBank/DDBJ databases">
        <title>Arcobacter tbilisiensis sp. nov. isolated from chicken meat in Tbilisi, Georgia.</title>
        <authorList>
            <person name="Matthias R."/>
            <person name="Zautner A.E."/>
        </authorList>
    </citation>
    <scope>NUCLEOTIDE SEQUENCE</scope>
    <source>
        <strain evidence="2">LEO 65</strain>
    </source>
</reference>
<name>A0AA96DY43_9BACT</name>
<dbReference type="InterPro" id="IPR045526">
    <property type="entry name" value="DUF6471"/>
</dbReference>
<evidence type="ECO:0000313" key="2">
    <source>
        <dbReference type="EMBL" id="WNL36200.1"/>
    </source>
</evidence>
<proteinExistence type="predicted"/>
<feature type="domain" description="DUF6471" evidence="1">
    <location>
        <begin position="6"/>
        <end position="70"/>
    </location>
</feature>